<organism evidence="2 3">
    <name type="scientific">Magallana gigas</name>
    <name type="common">Pacific oyster</name>
    <name type="synonym">Crassostrea gigas</name>
    <dbReference type="NCBI Taxonomy" id="29159"/>
    <lineage>
        <taxon>Eukaryota</taxon>
        <taxon>Metazoa</taxon>
        <taxon>Spiralia</taxon>
        <taxon>Lophotrochozoa</taxon>
        <taxon>Mollusca</taxon>
        <taxon>Bivalvia</taxon>
        <taxon>Autobranchia</taxon>
        <taxon>Pteriomorphia</taxon>
        <taxon>Ostreida</taxon>
        <taxon>Ostreoidea</taxon>
        <taxon>Ostreidae</taxon>
        <taxon>Magallana</taxon>
    </lineage>
</organism>
<dbReference type="CDD" id="cd11442">
    <property type="entry name" value="bHLH_AtPRE_like"/>
    <property type="match status" value="1"/>
</dbReference>
<name>A0A8W8NHB4_MAGGI</name>
<dbReference type="PROSITE" id="PS50888">
    <property type="entry name" value="BHLH"/>
    <property type="match status" value="1"/>
</dbReference>
<accession>A0A8W8NHB4</accession>
<sequence length="181" mass="21744">MIFLIMTYRILEHLEYQYQYFIMVQYVKRQTSAQMVAKQHLKLHLRRIRNREYSRLRDMVPSIAKKDKISKVTVIEEAVKYIDELHRALFERLQSKAAAAADSKLVSDEHVKDFIHTLIPVDLFSKTNSANLTFEKSQRHPSYIMPKKQKVLPFRINRRQFYPHKMWMKQTTNLTTRLVQC</sequence>
<dbReference type="InterPro" id="IPR011598">
    <property type="entry name" value="bHLH_dom"/>
</dbReference>
<dbReference type="Gene3D" id="4.10.280.10">
    <property type="entry name" value="Helix-loop-helix DNA-binding domain"/>
    <property type="match status" value="1"/>
</dbReference>
<evidence type="ECO:0000313" key="2">
    <source>
        <dbReference type="EnsemblMetazoa" id="G5824.7:cds"/>
    </source>
</evidence>
<evidence type="ECO:0000313" key="3">
    <source>
        <dbReference type="Proteomes" id="UP000005408"/>
    </source>
</evidence>
<feature type="domain" description="BHLH" evidence="1">
    <location>
        <begin position="33"/>
        <end position="85"/>
    </location>
</feature>
<dbReference type="InterPro" id="IPR036638">
    <property type="entry name" value="HLH_DNA-bd_sf"/>
</dbReference>
<dbReference type="Pfam" id="PF00010">
    <property type="entry name" value="HLH"/>
    <property type="match status" value="1"/>
</dbReference>
<keyword evidence="3" id="KW-1185">Reference proteome</keyword>
<dbReference type="Proteomes" id="UP000005408">
    <property type="component" value="Unassembled WGS sequence"/>
</dbReference>
<dbReference type="GO" id="GO:0046983">
    <property type="term" value="F:protein dimerization activity"/>
    <property type="evidence" value="ECO:0007669"/>
    <property type="project" value="InterPro"/>
</dbReference>
<evidence type="ECO:0000259" key="1">
    <source>
        <dbReference type="PROSITE" id="PS50888"/>
    </source>
</evidence>
<reference evidence="2" key="1">
    <citation type="submission" date="2022-08" db="UniProtKB">
        <authorList>
            <consortium name="EnsemblMetazoa"/>
        </authorList>
    </citation>
    <scope>IDENTIFICATION</scope>
    <source>
        <strain evidence="2">05x7-T-G4-1.051#20</strain>
    </source>
</reference>
<dbReference type="AlphaFoldDB" id="A0A8W8NHB4"/>
<protein>
    <recommendedName>
        <fullName evidence="1">BHLH domain-containing protein</fullName>
    </recommendedName>
</protein>
<dbReference type="SUPFAM" id="SSF47459">
    <property type="entry name" value="HLH, helix-loop-helix DNA-binding domain"/>
    <property type="match status" value="1"/>
</dbReference>
<proteinExistence type="predicted"/>
<dbReference type="EnsemblMetazoa" id="G5824.7">
    <property type="protein sequence ID" value="G5824.7:cds"/>
    <property type="gene ID" value="G5824"/>
</dbReference>